<keyword evidence="1" id="KW-0175">Coiled coil</keyword>
<dbReference type="AlphaFoldDB" id="A0A3N4M5G1"/>
<name>A0A3N4M5G1_9PEZI</name>
<evidence type="ECO:0000313" key="3">
    <source>
        <dbReference type="EMBL" id="RPB29049.1"/>
    </source>
</evidence>
<evidence type="ECO:0000256" key="2">
    <source>
        <dbReference type="SAM" id="MobiDB-lite"/>
    </source>
</evidence>
<feature type="compositionally biased region" description="Acidic residues" evidence="2">
    <location>
        <begin position="90"/>
        <end position="101"/>
    </location>
</feature>
<dbReference type="EMBL" id="ML121528">
    <property type="protein sequence ID" value="RPB29049.1"/>
    <property type="molecule type" value="Genomic_DNA"/>
</dbReference>
<feature type="region of interest" description="Disordered" evidence="2">
    <location>
        <begin position="68"/>
        <end position="106"/>
    </location>
</feature>
<dbReference type="Proteomes" id="UP000267821">
    <property type="component" value="Unassembled WGS sequence"/>
</dbReference>
<feature type="coiled-coil region" evidence="1">
    <location>
        <begin position="142"/>
        <end position="183"/>
    </location>
</feature>
<dbReference type="OrthoDB" id="5447698at2759"/>
<proteinExistence type="predicted"/>
<protein>
    <submittedName>
        <fullName evidence="3">Uncharacterized protein</fullName>
    </submittedName>
</protein>
<feature type="region of interest" description="Disordered" evidence="2">
    <location>
        <begin position="239"/>
        <end position="274"/>
    </location>
</feature>
<dbReference type="InParanoid" id="A0A3N4M5G1"/>
<gene>
    <name evidence="3" type="ORF">L211DRAFT_832919</name>
</gene>
<evidence type="ECO:0000256" key="1">
    <source>
        <dbReference type="SAM" id="Coils"/>
    </source>
</evidence>
<accession>A0A3N4M5G1</accession>
<sequence>MSDNMNSPSTSPAIPNHTFPRIWHSIVTARIHLETLMAGWAIPELLTYIRGHTTLPNEVLELARETIINPDTESRETDTPPNSNVSFEGADPDDDPDDSGNEGEHSVEDRLHLKALFMVALEQGWVEPHIHWSCWKWCLAKIKKFERKVEEREEKINEQETLIGELQKRLREAQQGRKVREEETYRKGFLEGKQKARCDGYREEGMLLRRRLAETWKTGWANGSMEVWIPGKIEGRREMFEEIRHKGQSPSRKRTKGEEEEERRESKRPRASTR</sequence>
<reference evidence="3 4" key="1">
    <citation type="journal article" date="2018" name="Nat. Ecol. Evol.">
        <title>Pezizomycetes genomes reveal the molecular basis of ectomycorrhizal truffle lifestyle.</title>
        <authorList>
            <person name="Murat C."/>
            <person name="Payen T."/>
            <person name="Noel B."/>
            <person name="Kuo A."/>
            <person name="Morin E."/>
            <person name="Chen J."/>
            <person name="Kohler A."/>
            <person name="Krizsan K."/>
            <person name="Balestrini R."/>
            <person name="Da Silva C."/>
            <person name="Montanini B."/>
            <person name="Hainaut M."/>
            <person name="Levati E."/>
            <person name="Barry K.W."/>
            <person name="Belfiori B."/>
            <person name="Cichocki N."/>
            <person name="Clum A."/>
            <person name="Dockter R.B."/>
            <person name="Fauchery L."/>
            <person name="Guy J."/>
            <person name="Iotti M."/>
            <person name="Le Tacon F."/>
            <person name="Lindquist E.A."/>
            <person name="Lipzen A."/>
            <person name="Malagnac F."/>
            <person name="Mello A."/>
            <person name="Molinier V."/>
            <person name="Miyauchi S."/>
            <person name="Poulain J."/>
            <person name="Riccioni C."/>
            <person name="Rubini A."/>
            <person name="Sitrit Y."/>
            <person name="Splivallo R."/>
            <person name="Traeger S."/>
            <person name="Wang M."/>
            <person name="Zifcakova L."/>
            <person name="Wipf D."/>
            <person name="Zambonelli A."/>
            <person name="Paolocci F."/>
            <person name="Nowrousian M."/>
            <person name="Ottonello S."/>
            <person name="Baldrian P."/>
            <person name="Spatafora J.W."/>
            <person name="Henrissat B."/>
            <person name="Nagy L.G."/>
            <person name="Aury J.M."/>
            <person name="Wincker P."/>
            <person name="Grigoriev I.V."/>
            <person name="Bonfante P."/>
            <person name="Martin F.M."/>
        </authorList>
    </citation>
    <scope>NUCLEOTIDE SEQUENCE [LARGE SCALE GENOMIC DNA]</scope>
    <source>
        <strain evidence="3 4">ATCC MYA-4762</strain>
    </source>
</reference>
<organism evidence="3 4">
    <name type="scientific">Terfezia boudieri ATCC MYA-4762</name>
    <dbReference type="NCBI Taxonomy" id="1051890"/>
    <lineage>
        <taxon>Eukaryota</taxon>
        <taxon>Fungi</taxon>
        <taxon>Dikarya</taxon>
        <taxon>Ascomycota</taxon>
        <taxon>Pezizomycotina</taxon>
        <taxon>Pezizomycetes</taxon>
        <taxon>Pezizales</taxon>
        <taxon>Pezizaceae</taxon>
        <taxon>Terfezia</taxon>
    </lineage>
</organism>
<keyword evidence="4" id="KW-1185">Reference proteome</keyword>
<evidence type="ECO:0000313" key="4">
    <source>
        <dbReference type="Proteomes" id="UP000267821"/>
    </source>
</evidence>